<dbReference type="Pfam" id="PF19922">
    <property type="entry name" value="bpX6"/>
    <property type="match status" value="1"/>
</dbReference>
<gene>
    <name evidence="4" type="ORF">PSAN_45370</name>
    <name evidence="5" type="ORF">SAMN04490179_3993</name>
</gene>
<sequence>MLEPERMLIRRPVLTGHQQIDGLWFACERFDEGERRRLILSYWQTGARAYRFADGDLLQFHTACPVDCASLHGWPLIRQGRGLSSAALHPEELQGLAVADLWLVRGSQIHALQLRDAQVLTPGLWLDISTYTLLDTFDCHVPLPATVPDAVVTDLREILGGPLEPVSPEREAVMQALLERQRHTPSTASGASSSAAQNNANSAREISSPVLKIVIGLVLLGGLIRLFGQSEPAAVLAAHTQSFSGMLLGAVIWTVVITALLFGLNRFLHRGVSAPAKAAPRPVAPAPANPGIAARATPRRHKPAAWRRLLTRLTQHSQLSKLYGKRQAAYMQRMLEMFEDGNFEEALRHAIPLNSGKSSGEQSFGTPQRRQDLSLSQQEGLARSMLFEEDLAAHLAQVYRQTFERLDRAGRIEEAVFVLAELLKEHPQALDYLEKHARYQQAADLALAWDMPAAVIVRLLCLAEQWQRAMLVARRDNAFADAVLMLQAKSPEIADRLRLEWAESLIAKGLWLQAVDVIWSLPAERTRAAQWLLNAEAAGGRLAMGALVKRAILLPETLQAYGPWVEQLRDDPERAGERAALAQALLLHKSHTTALAWLAGATVHAILADQTRDLGHLTHNQLQALVKMSRDKALQADLPGQALKRAPVVALERLGDTREWSAPAAGSRPIFDAAPLEDERYLVALGEAGVMVVDAAGAALFHFAVPAQKIVIAHSRQVALLLIWRGNIWRVSKLDLVNRVAKDLGVLAMDVFANAFDGCSWTIGKGQQLRVVDVDRGFETLWHVSDLPEPVRTIKVDEHNEYLWLSAPGGCLMLWHYRLPERRLISREDAFDIVHTDFQVPSATAESAQYRIKHDDGIPTLILKQHGVRKGYKLPGNLPEEEWDESVSPYLFSDWLLISYRVEAQDTCWHVIHRASDRLCVTLHWPQSPAQLRRLGSDLLLFDGQGRLSHINIDNASQRNISLH</sequence>
<feature type="transmembrane region" description="Helical" evidence="2">
    <location>
        <begin position="210"/>
        <end position="228"/>
    </location>
</feature>
<keyword evidence="7" id="KW-1185">Reference proteome</keyword>
<feature type="region of interest" description="Disordered" evidence="1">
    <location>
        <begin position="354"/>
        <end position="375"/>
    </location>
</feature>
<keyword evidence="2" id="KW-1133">Transmembrane helix</keyword>
<evidence type="ECO:0000256" key="2">
    <source>
        <dbReference type="SAM" id="Phobius"/>
    </source>
</evidence>
<proteinExistence type="predicted"/>
<organism evidence="5 6">
    <name type="scientific">Pseudomonas antarctica</name>
    <dbReference type="NCBI Taxonomy" id="219572"/>
    <lineage>
        <taxon>Bacteria</taxon>
        <taxon>Pseudomonadati</taxon>
        <taxon>Pseudomonadota</taxon>
        <taxon>Gammaproteobacteria</taxon>
        <taxon>Pseudomonadales</taxon>
        <taxon>Pseudomonadaceae</taxon>
        <taxon>Pseudomonas</taxon>
    </lineage>
</organism>
<feature type="compositionally biased region" description="Polar residues" evidence="1">
    <location>
        <begin position="355"/>
        <end position="375"/>
    </location>
</feature>
<keyword evidence="2" id="KW-0812">Transmembrane</keyword>
<protein>
    <recommendedName>
        <fullName evidence="3">MoxR-vWA-beta-propeller ternary system domain-containing protein</fullName>
    </recommendedName>
</protein>
<keyword evidence="2" id="KW-0472">Membrane</keyword>
<dbReference type="OrthoDB" id="3652574at2"/>
<reference evidence="5 6" key="2">
    <citation type="submission" date="2016-10" db="EMBL/GenBank/DDBJ databases">
        <authorList>
            <person name="de Groot N.N."/>
        </authorList>
    </citation>
    <scope>NUCLEOTIDE SEQUENCE [LARGE SCALE GENOMIC DNA]</scope>
    <source>
        <strain evidence="5 6">BS2772</strain>
    </source>
</reference>
<dbReference type="AlphaFoldDB" id="A0A1H0B063"/>
<dbReference type="Proteomes" id="UP000748067">
    <property type="component" value="Unassembled WGS sequence"/>
</dbReference>
<evidence type="ECO:0000259" key="3">
    <source>
        <dbReference type="Pfam" id="PF19922"/>
    </source>
</evidence>
<feature type="region of interest" description="Disordered" evidence="1">
    <location>
        <begin position="277"/>
        <end position="301"/>
    </location>
</feature>
<name>A0A1H0B063_9PSED</name>
<dbReference type="EMBL" id="LT629704">
    <property type="protein sequence ID" value="SDN38673.1"/>
    <property type="molecule type" value="Genomic_DNA"/>
</dbReference>
<dbReference type="EMBL" id="JXDI01000002">
    <property type="protein sequence ID" value="KAF2407607.1"/>
    <property type="molecule type" value="Genomic_DNA"/>
</dbReference>
<dbReference type="Proteomes" id="UP000182470">
    <property type="component" value="Chromosome I"/>
</dbReference>
<evidence type="ECO:0000313" key="7">
    <source>
        <dbReference type="Proteomes" id="UP000748067"/>
    </source>
</evidence>
<reference evidence="4 7" key="1">
    <citation type="submission" date="2015-01" db="EMBL/GenBank/DDBJ databases">
        <title>Genome Sequence of Pseudomonas antarctica CMS 35.</title>
        <authorList>
            <person name="Voget S."/>
            <person name="Chow J."/>
            <person name="Daniel R."/>
            <person name="Streit W."/>
        </authorList>
    </citation>
    <scope>NUCLEOTIDE SEQUENCE [LARGE SCALE GENOMIC DNA]</scope>
    <source>
        <strain evidence="4 7">CMS 35</strain>
    </source>
</reference>
<evidence type="ECO:0000313" key="6">
    <source>
        <dbReference type="Proteomes" id="UP000182470"/>
    </source>
</evidence>
<feature type="transmembrane region" description="Helical" evidence="2">
    <location>
        <begin position="243"/>
        <end position="264"/>
    </location>
</feature>
<evidence type="ECO:0000313" key="4">
    <source>
        <dbReference type="EMBL" id="KAF2407607.1"/>
    </source>
</evidence>
<dbReference type="SUPFAM" id="SSF69322">
    <property type="entry name" value="Tricorn protease domain 2"/>
    <property type="match status" value="1"/>
</dbReference>
<evidence type="ECO:0000313" key="5">
    <source>
        <dbReference type="EMBL" id="SDN38673.1"/>
    </source>
</evidence>
<feature type="domain" description="MoxR-vWA-beta-propeller ternary system" evidence="3">
    <location>
        <begin position="9"/>
        <end position="176"/>
    </location>
</feature>
<accession>A0A1H0B063</accession>
<dbReference type="InterPro" id="IPR045547">
    <property type="entry name" value="bpX6"/>
</dbReference>
<dbReference type="RefSeq" id="WP_083358624.1">
    <property type="nucleotide sequence ID" value="NZ_JXDI01000002.1"/>
</dbReference>
<evidence type="ECO:0000256" key="1">
    <source>
        <dbReference type="SAM" id="MobiDB-lite"/>
    </source>
</evidence>